<dbReference type="InterPro" id="IPR005119">
    <property type="entry name" value="LysR_subst-bd"/>
</dbReference>
<dbReference type="GO" id="GO:0003677">
    <property type="term" value="F:DNA binding"/>
    <property type="evidence" value="ECO:0007669"/>
    <property type="project" value="UniProtKB-KW"/>
</dbReference>
<name>A0A6L8UVT2_9BACL</name>
<gene>
    <name evidence="6" type="ORF">GQF01_04000</name>
</gene>
<comment type="caution">
    <text evidence="6">The sequence shown here is derived from an EMBL/GenBank/DDBJ whole genome shotgun (WGS) entry which is preliminary data.</text>
</comment>
<dbReference type="Gene3D" id="1.10.10.10">
    <property type="entry name" value="Winged helix-like DNA-binding domain superfamily/Winged helix DNA-binding domain"/>
    <property type="match status" value="1"/>
</dbReference>
<dbReference type="Pfam" id="PF00126">
    <property type="entry name" value="HTH_1"/>
    <property type="match status" value="1"/>
</dbReference>
<dbReference type="SUPFAM" id="SSF53850">
    <property type="entry name" value="Periplasmic binding protein-like II"/>
    <property type="match status" value="1"/>
</dbReference>
<dbReference type="EMBL" id="WTUZ01000010">
    <property type="protein sequence ID" value="MZQ81286.1"/>
    <property type="molecule type" value="Genomic_DNA"/>
</dbReference>
<sequence>MEFRQLEYFTAICEELHFTRASEKLGMSQPTLSHQIKLLEDELGVPLFDRIGKKIAITEAGHILLNECKLIFSSLKNVKVQILELQKVTRGTLSIGALPGELTQLVSSLLIDFHTIYPEVQIKIVNFDDIVERVIQNQIDLAITILPVEDDRIVKYPLYKEDIYLTVSKDHPLADRESFDFDEISKYPFIMFPQSHKCRQIIDLTSSTSGFNIEPIIETTAIETIIGLVKAGAGVTALSRTYLNLYNDPQLKAIKIVKPTLSREIAIIHHKDKYISQATRLFMDLLSNHIVELQLAEKAAVES</sequence>
<evidence type="ECO:0000259" key="5">
    <source>
        <dbReference type="PROSITE" id="PS50931"/>
    </source>
</evidence>
<evidence type="ECO:0000256" key="2">
    <source>
        <dbReference type="ARBA" id="ARBA00023015"/>
    </source>
</evidence>
<dbReference type="GO" id="GO:0005829">
    <property type="term" value="C:cytosol"/>
    <property type="evidence" value="ECO:0007669"/>
    <property type="project" value="TreeGrafter"/>
</dbReference>
<evidence type="ECO:0000256" key="4">
    <source>
        <dbReference type="ARBA" id="ARBA00023163"/>
    </source>
</evidence>
<protein>
    <submittedName>
        <fullName evidence="6">LysR family transcriptional regulator</fullName>
    </submittedName>
</protein>
<dbReference type="Proteomes" id="UP000481087">
    <property type="component" value="Unassembled WGS sequence"/>
</dbReference>
<evidence type="ECO:0000313" key="7">
    <source>
        <dbReference type="Proteomes" id="UP000481087"/>
    </source>
</evidence>
<evidence type="ECO:0000256" key="1">
    <source>
        <dbReference type="ARBA" id="ARBA00009437"/>
    </source>
</evidence>
<keyword evidence="7" id="KW-1185">Reference proteome</keyword>
<dbReference type="InterPro" id="IPR036390">
    <property type="entry name" value="WH_DNA-bd_sf"/>
</dbReference>
<evidence type="ECO:0000313" key="6">
    <source>
        <dbReference type="EMBL" id="MZQ81286.1"/>
    </source>
</evidence>
<dbReference type="InterPro" id="IPR000847">
    <property type="entry name" value="LysR_HTH_N"/>
</dbReference>
<dbReference type="InterPro" id="IPR036388">
    <property type="entry name" value="WH-like_DNA-bd_sf"/>
</dbReference>
<dbReference type="Gene3D" id="3.40.190.290">
    <property type="match status" value="1"/>
</dbReference>
<dbReference type="PROSITE" id="PS50931">
    <property type="entry name" value="HTH_LYSR"/>
    <property type="match status" value="1"/>
</dbReference>
<dbReference type="AlphaFoldDB" id="A0A6L8UVT2"/>
<accession>A0A6L8UVT2</accession>
<dbReference type="CDD" id="cd05466">
    <property type="entry name" value="PBP2_LTTR_substrate"/>
    <property type="match status" value="1"/>
</dbReference>
<dbReference type="SUPFAM" id="SSF46785">
    <property type="entry name" value="Winged helix' DNA-binding domain"/>
    <property type="match status" value="1"/>
</dbReference>
<keyword evidence="2" id="KW-0805">Transcription regulation</keyword>
<dbReference type="InterPro" id="IPR050950">
    <property type="entry name" value="HTH-type_LysR_regulators"/>
</dbReference>
<dbReference type="GO" id="GO:0003700">
    <property type="term" value="F:DNA-binding transcription factor activity"/>
    <property type="evidence" value="ECO:0007669"/>
    <property type="project" value="InterPro"/>
</dbReference>
<evidence type="ECO:0000256" key="3">
    <source>
        <dbReference type="ARBA" id="ARBA00023125"/>
    </source>
</evidence>
<proteinExistence type="inferred from homology"/>
<dbReference type="Pfam" id="PF03466">
    <property type="entry name" value="LysR_substrate"/>
    <property type="match status" value="1"/>
</dbReference>
<keyword evidence="4" id="KW-0804">Transcription</keyword>
<dbReference type="PANTHER" id="PTHR30419">
    <property type="entry name" value="HTH-TYPE TRANSCRIPTIONAL REGULATOR YBHD"/>
    <property type="match status" value="1"/>
</dbReference>
<dbReference type="FunFam" id="1.10.10.10:FF:000001">
    <property type="entry name" value="LysR family transcriptional regulator"/>
    <property type="match status" value="1"/>
</dbReference>
<comment type="similarity">
    <text evidence="1">Belongs to the LysR transcriptional regulatory family.</text>
</comment>
<feature type="domain" description="HTH lysR-type" evidence="5">
    <location>
        <begin position="1"/>
        <end position="58"/>
    </location>
</feature>
<organism evidence="6 7">
    <name type="scientific">Paenibacillus silvestris</name>
    <dbReference type="NCBI Taxonomy" id="2606219"/>
    <lineage>
        <taxon>Bacteria</taxon>
        <taxon>Bacillati</taxon>
        <taxon>Bacillota</taxon>
        <taxon>Bacilli</taxon>
        <taxon>Bacillales</taxon>
        <taxon>Paenibacillaceae</taxon>
        <taxon>Paenibacillus</taxon>
    </lineage>
</organism>
<dbReference type="RefSeq" id="WP_161405585.1">
    <property type="nucleotide sequence ID" value="NZ_WTUZ01000010.1"/>
</dbReference>
<keyword evidence="3" id="KW-0238">DNA-binding</keyword>
<reference evidence="6 7" key="1">
    <citation type="submission" date="2019-12" db="EMBL/GenBank/DDBJ databases">
        <title>Paenibacillus sp. nov. sp. isolated from soil.</title>
        <authorList>
            <person name="Kim J."/>
            <person name="Jeong S.E."/>
            <person name="Jung H.S."/>
            <person name="Jeon C.O."/>
        </authorList>
    </citation>
    <scope>NUCLEOTIDE SEQUENCE [LARGE SCALE GENOMIC DNA]</scope>
    <source>
        <strain evidence="6 7">5J-6</strain>
    </source>
</reference>
<dbReference type="PRINTS" id="PR00039">
    <property type="entry name" value="HTHLYSR"/>
</dbReference>